<feature type="domain" description="L-fucose isomerase C-terminal" evidence="3">
    <location>
        <begin position="380"/>
        <end position="471"/>
    </location>
</feature>
<proteinExistence type="predicted"/>
<sequence length="491" mass="51642">MSATRRPRVVLVPTARPTFAVDVARERATEARALLTELGGDVTGPDDLVMTPEDLEAAAAFPLAEADLVVNVCASFSDASPALRLYSDLDKPVLLWSFREPGPVGDRLWLNSMCGANLFGHALVVHAGRTPRLVHGDPAEPAVRDALTRALAGDLPAVPVLPADQRDRSEAEPVRAALGTLQGRRLGLVGEAPPGFTPSHYDGALLSKLLGIEVEQISVDDMFGKVAAVPEAERDTEHDSALAAQPSLAAVDPEQAQRSACVTAAMRSWRDDADLSGMAIRCWPEFPTSLGVCPCSSLSRLADAGTPTACERDVYGAVTMMLLEALGSGTTYLVDTVDLDGEANLVRLWHCGSAATSLAADPGDATQSVHCNRKIGVAGNFPLKTGPVVMARLTEDPGTGGLRLLIASGESVPEPNRFQGNTAAVRLDTDATAFVQSLVTGGFPHHTVLAWTDVRPALRTAADQLGIPVVEFAAPARSASTTDTVVDTSRE</sequence>
<accession>A0A1H9XPU4</accession>
<dbReference type="AlphaFoldDB" id="A0A1H9XPU4"/>
<gene>
    <name evidence="4" type="ORF">SAMN05216199_0051</name>
</gene>
<dbReference type="STRING" id="587636.SAMN05216199_0051"/>
<protein>
    <submittedName>
        <fullName evidence="4">L-fucose isomerase</fullName>
    </submittedName>
</protein>
<dbReference type="PANTHER" id="PTHR36120">
    <property type="entry name" value="FUCOSE ISOMERASE"/>
    <property type="match status" value="1"/>
</dbReference>
<reference evidence="5" key="1">
    <citation type="submission" date="2016-10" db="EMBL/GenBank/DDBJ databases">
        <authorList>
            <person name="Varghese N."/>
            <person name="Submissions S."/>
        </authorList>
    </citation>
    <scope>NUCLEOTIDE SEQUENCE [LARGE SCALE GENOMIC DNA]</scope>
    <source>
        <strain evidence="5">CGMCC 1.6963</strain>
    </source>
</reference>
<dbReference type="RefSeq" id="WP_091762392.1">
    <property type="nucleotide sequence ID" value="NZ_FOHB01000010.1"/>
</dbReference>
<dbReference type="Proteomes" id="UP000199019">
    <property type="component" value="Unassembled WGS sequence"/>
</dbReference>
<evidence type="ECO:0000256" key="2">
    <source>
        <dbReference type="ARBA" id="ARBA00023277"/>
    </source>
</evidence>
<evidence type="ECO:0000313" key="4">
    <source>
        <dbReference type="EMBL" id="SES48141.1"/>
    </source>
</evidence>
<dbReference type="SUPFAM" id="SSF50443">
    <property type="entry name" value="FucI/AraA C-terminal domain-like"/>
    <property type="match status" value="1"/>
</dbReference>
<dbReference type="InterPro" id="IPR009015">
    <property type="entry name" value="Fucose_isomerase_N/cen_sf"/>
</dbReference>
<dbReference type="Pfam" id="PF02952">
    <property type="entry name" value="Fucose_iso_C"/>
    <property type="match status" value="1"/>
</dbReference>
<evidence type="ECO:0000313" key="5">
    <source>
        <dbReference type="Proteomes" id="UP000199019"/>
    </source>
</evidence>
<dbReference type="InterPro" id="IPR015888">
    <property type="entry name" value="Fuc_isomerase_C"/>
</dbReference>
<keyword evidence="2" id="KW-0119">Carbohydrate metabolism</keyword>
<evidence type="ECO:0000256" key="1">
    <source>
        <dbReference type="ARBA" id="ARBA00023235"/>
    </source>
</evidence>
<dbReference type="PANTHER" id="PTHR36120:SF1">
    <property type="entry name" value="L-FUCOSE ISOMERASE C-TERMINAL DOMAIN-CONTAINING PROTEIN"/>
    <property type="match status" value="1"/>
</dbReference>
<organism evidence="4 5">
    <name type="scientific">Pedococcus cremeus</name>
    <dbReference type="NCBI Taxonomy" id="587636"/>
    <lineage>
        <taxon>Bacteria</taxon>
        <taxon>Bacillati</taxon>
        <taxon>Actinomycetota</taxon>
        <taxon>Actinomycetes</taxon>
        <taxon>Micrococcales</taxon>
        <taxon>Intrasporangiaceae</taxon>
        <taxon>Pedococcus</taxon>
    </lineage>
</organism>
<dbReference type="EMBL" id="FOHB01000010">
    <property type="protein sequence ID" value="SES48141.1"/>
    <property type="molecule type" value="Genomic_DNA"/>
</dbReference>
<dbReference type="SUPFAM" id="SSF53743">
    <property type="entry name" value="FucI/AraA N-terminal and middle domains"/>
    <property type="match status" value="1"/>
</dbReference>
<evidence type="ECO:0000259" key="3">
    <source>
        <dbReference type="Pfam" id="PF02952"/>
    </source>
</evidence>
<dbReference type="OrthoDB" id="3194672at2"/>
<dbReference type="GO" id="GO:0008736">
    <property type="term" value="F:L-fucose isomerase activity"/>
    <property type="evidence" value="ECO:0007669"/>
    <property type="project" value="InterPro"/>
</dbReference>
<keyword evidence="1 4" id="KW-0413">Isomerase</keyword>
<name>A0A1H9XPU4_9MICO</name>
<dbReference type="InterPro" id="IPR004216">
    <property type="entry name" value="Fuc/Ara_isomerase_C"/>
</dbReference>
<keyword evidence="5" id="KW-1185">Reference proteome</keyword>
<dbReference type="GO" id="GO:0006004">
    <property type="term" value="P:fucose metabolic process"/>
    <property type="evidence" value="ECO:0007669"/>
    <property type="project" value="InterPro"/>
</dbReference>
<dbReference type="GO" id="GO:0005737">
    <property type="term" value="C:cytoplasm"/>
    <property type="evidence" value="ECO:0007669"/>
    <property type="project" value="InterPro"/>
</dbReference>